<dbReference type="Proteomes" id="UP000079169">
    <property type="component" value="Unplaced"/>
</dbReference>
<feature type="region of interest" description="Disordered" evidence="2">
    <location>
        <begin position="178"/>
        <end position="257"/>
    </location>
</feature>
<evidence type="ECO:0000313" key="5">
    <source>
        <dbReference type="RefSeq" id="XP_017302051.1"/>
    </source>
</evidence>
<dbReference type="GO" id="GO:0003689">
    <property type="term" value="F:DNA clamp loader activity"/>
    <property type="evidence" value="ECO:0007669"/>
    <property type="project" value="InterPro"/>
</dbReference>
<dbReference type="GO" id="GO:0006260">
    <property type="term" value="P:DNA replication"/>
    <property type="evidence" value="ECO:0007669"/>
    <property type="project" value="UniProtKB-KW"/>
</dbReference>
<evidence type="ECO:0000259" key="3">
    <source>
        <dbReference type="Pfam" id="PF08519"/>
    </source>
</evidence>
<dbReference type="AlphaFoldDB" id="A0A1S4EIM3"/>
<dbReference type="GO" id="GO:0003677">
    <property type="term" value="F:DNA binding"/>
    <property type="evidence" value="ECO:0007669"/>
    <property type="project" value="InterPro"/>
</dbReference>
<feature type="compositionally biased region" description="Acidic residues" evidence="2">
    <location>
        <begin position="185"/>
        <end position="210"/>
    </location>
</feature>
<dbReference type="SUPFAM" id="SSF48019">
    <property type="entry name" value="post-AAA+ oligomerization domain-like"/>
    <property type="match status" value="1"/>
</dbReference>
<dbReference type="GeneID" id="108253141"/>
<dbReference type="KEGG" id="dci:108253141"/>
<feature type="domain" description="DNA replication factor RFC1 C-terminal" evidence="3">
    <location>
        <begin position="11"/>
        <end position="164"/>
    </location>
</feature>
<dbReference type="InterPro" id="IPR013725">
    <property type="entry name" value="DNA_replication_fac_RFC1_C"/>
</dbReference>
<reference evidence="5" key="1">
    <citation type="submission" date="2025-08" db="UniProtKB">
        <authorList>
            <consortium name="RefSeq"/>
        </authorList>
    </citation>
    <scope>IDENTIFICATION</scope>
</reference>
<evidence type="ECO:0000256" key="1">
    <source>
        <dbReference type="ARBA" id="ARBA00022705"/>
    </source>
</evidence>
<evidence type="ECO:0000256" key="2">
    <source>
        <dbReference type="SAM" id="MobiDB-lite"/>
    </source>
</evidence>
<dbReference type="GO" id="GO:0005634">
    <property type="term" value="C:nucleus"/>
    <property type="evidence" value="ECO:0007669"/>
    <property type="project" value="TreeGrafter"/>
</dbReference>
<dbReference type="GO" id="GO:0005663">
    <property type="term" value="C:DNA replication factor C complex"/>
    <property type="evidence" value="ECO:0007669"/>
    <property type="project" value="InterPro"/>
</dbReference>
<dbReference type="Gene3D" id="1.20.272.10">
    <property type="match status" value="1"/>
</dbReference>
<feature type="compositionally biased region" description="Low complexity" evidence="2">
    <location>
        <begin position="221"/>
        <end position="236"/>
    </location>
</feature>
<dbReference type="STRING" id="121845.A0A1S4EIM3"/>
<dbReference type="Pfam" id="PF08519">
    <property type="entry name" value="RFC1"/>
    <property type="match status" value="1"/>
</dbReference>
<evidence type="ECO:0000313" key="4">
    <source>
        <dbReference type="Proteomes" id="UP000079169"/>
    </source>
</evidence>
<dbReference type="PaxDb" id="121845-A0A1S4EIM3"/>
<keyword evidence="1" id="KW-0235">DNA replication</keyword>
<dbReference type="PANTHER" id="PTHR23389:SF6">
    <property type="entry name" value="REPLICATION FACTOR C SUBUNIT 1"/>
    <property type="match status" value="1"/>
</dbReference>
<feature type="compositionally biased region" description="Gly residues" evidence="2">
    <location>
        <begin position="237"/>
        <end position="250"/>
    </location>
</feature>
<sequence>MVLFAKAAESLSRGDLVEKQIRQNSSWSLLPTQAMFSSVLPGDFLAGHVSGRIQFPMWFGKNSRGNKIDRLIQEIQVHTRLRMSSSKESINLDYMRYLRDAILEPLVKSGSDGVSESLALLQHYCLTREDLDSICEVAAWPNAADPMSKIESKVKAAFTRAYNKTAIVTPYALVAPVKKGKGGQAEEEGEEGMEENEEEEATEQDDDVDTDAMIVMKKKPTSSASSKASSEQSTSSGRGGRGGGARGGGRGSRRGKK</sequence>
<dbReference type="InterPro" id="IPR008921">
    <property type="entry name" value="DNA_pol3_clamp-load_cplx_C"/>
</dbReference>
<organism evidence="4 5">
    <name type="scientific">Diaphorina citri</name>
    <name type="common">Asian citrus psyllid</name>
    <dbReference type="NCBI Taxonomy" id="121845"/>
    <lineage>
        <taxon>Eukaryota</taxon>
        <taxon>Metazoa</taxon>
        <taxon>Ecdysozoa</taxon>
        <taxon>Arthropoda</taxon>
        <taxon>Hexapoda</taxon>
        <taxon>Insecta</taxon>
        <taxon>Pterygota</taxon>
        <taxon>Neoptera</taxon>
        <taxon>Paraneoptera</taxon>
        <taxon>Hemiptera</taxon>
        <taxon>Sternorrhyncha</taxon>
        <taxon>Psylloidea</taxon>
        <taxon>Psyllidae</taxon>
        <taxon>Diaphorininae</taxon>
        <taxon>Diaphorina</taxon>
    </lineage>
</organism>
<dbReference type="RefSeq" id="XP_017302051.1">
    <property type="nucleotide sequence ID" value="XM_017446562.2"/>
</dbReference>
<accession>A0A1S4EIM3</accession>
<gene>
    <name evidence="5" type="primary">LOC108253141</name>
</gene>
<dbReference type="OMA" id="TINKHSH"/>
<name>A0A1S4EIM3_DIACI</name>
<protein>
    <submittedName>
        <fullName evidence="5">Replication factor C subunit 1</fullName>
    </submittedName>
</protein>
<dbReference type="CTD" id="100035172"/>
<dbReference type="GO" id="GO:0005524">
    <property type="term" value="F:ATP binding"/>
    <property type="evidence" value="ECO:0007669"/>
    <property type="project" value="InterPro"/>
</dbReference>
<keyword evidence="4" id="KW-1185">Reference proteome</keyword>
<proteinExistence type="predicted"/>
<dbReference type="PANTHER" id="PTHR23389">
    <property type="entry name" value="CHROMOSOME TRANSMISSION FIDELITY FACTOR 18"/>
    <property type="match status" value="1"/>
</dbReference>